<dbReference type="PANTHER" id="PTHR42756:SF1">
    <property type="entry name" value="TRANSCRIPTIONAL REPRESSOR OF EMRAB OPERON"/>
    <property type="match status" value="1"/>
</dbReference>
<dbReference type="InterPro" id="IPR011991">
    <property type="entry name" value="ArsR-like_HTH"/>
</dbReference>
<dbReference type="Proteomes" id="UP000539064">
    <property type="component" value="Unassembled WGS sequence"/>
</dbReference>
<gene>
    <name evidence="5" type="ORF">EP57_05735</name>
    <name evidence="7" type="ORF">HB759_13545</name>
    <name evidence="6" type="ORF">HB811_09575</name>
    <name evidence="8" type="ORF">HB902_07365</name>
    <name evidence="9" type="ORF">HB907_15565</name>
    <name evidence="10" type="ORF">HCA46_11175</name>
    <name evidence="11" type="ORF">HCA52_12685</name>
    <name evidence="12" type="ORF">HCA78_03355</name>
    <name evidence="13" type="ORF">HCB06_05460</name>
    <name evidence="14" type="ORF">HCB26_15220</name>
    <name evidence="15" type="ORF">HCB35_07340</name>
</gene>
<reference evidence="5 16" key="1">
    <citation type="submission" date="2014-05" db="EMBL/GenBank/DDBJ databases">
        <title>Novel Listeriaceae from food processing environments.</title>
        <authorList>
            <person name="den Bakker H.C."/>
        </authorList>
    </citation>
    <scope>NUCLEOTIDE SEQUENCE [LARGE SCALE GENOMIC DNA]</scope>
    <source>
        <strain evidence="5 16">FSL A5-0281</strain>
    </source>
</reference>
<protein>
    <submittedName>
        <fullName evidence="5">MarR family transcriptional regulator</fullName>
    </submittedName>
    <submittedName>
        <fullName evidence="6">Winged helix-turn-helix transcriptional regulator</fullName>
    </submittedName>
</protein>
<evidence type="ECO:0000313" key="19">
    <source>
        <dbReference type="Proteomes" id="UP000532866"/>
    </source>
</evidence>
<evidence type="ECO:0000313" key="17">
    <source>
        <dbReference type="Proteomes" id="UP000519573"/>
    </source>
</evidence>
<evidence type="ECO:0000313" key="8">
    <source>
        <dbReference type="EMBL" id="MBC1561888.1"/>
    </source>
</evidence>
<accession>A0A099WFT7</accession>
<dbReference type="SUPFAM" id="SSF46785">
    <property type="entry name" value="Winged helix' DNA-binding domain"/>
    <property type="match status" value="1"/>
</dbReference>
<dbReference type="Proteomes" id="UP000586951">
    <property type="component" value="Unassembled WGS sequence"/>
</dbReference>
<dbReference type="Proteomes" id="UP000547643">
    <property type="component" value="Unassembled WGS sequence"/>
</dbReference>
<proteinExistence type="predicted"/>
<dbReference type="EMBL" id="JAAROV010000002">
    <property type="protein sequence ID" value="MBC1317026.1"/>
    <property type="molecule type" value="Genomic_DNA"/>
</dbReference>
<dbReference type="Proteomes" id="UP000553016">
    <property type="component" value="Unassembled WGS sequence"/>
</dbReference>
<evidence type="ECO:0000313" key="15">
    <source>
        <dbReference type="EMBL" id="MBC2240285.1"/>
    </source>
</evidence>
<sequence>MVKKEQRLGVLLWFRISRFYNRNIKLTNQNLKKANLSMAQFDVIAQLGATEESTQKALADRLVVTKGNITQLLAKLEMQGLICRRKQGKEKYIALTELGRQCYAENVPAQEAFQQSQFDKLTRDEQKQLLELLKKLDS</sequence>
<evidence type="ECO:0000313" key="26">
    <source>
        <dbReference type="Proteomes" id="UP000586951"/>
    </source>
</evidence>
<dbReference type="EMBL" id="JAARRW010000002">
    <property type="protein sequence ID" value="MBC1561888.1"/>
    <property type="molecule type" value="Genomic_DNA"/>
</dbReference>
<evidence type="ECO:0000313" key="7">
    <source>
        <dbReference type="EMBL" id="MBC1332969.1"/>
    </source>
</evidence>
<dbReference type="eggNOG" id="COG1846">
    <property type="taxonomic scope" value="Bacteria"/>
</dbReference>
<dbReference type="Gene3D" id="1.10.10.10">
    <property type="entry name" value="Winged helix-like DNA-binding domain superfamily/Winged helix DNA-binding domain"/>
    <property type="match status" value="1"/>
</dbReference>
<dbReference type="EMBL" id="JAARRU010000006">
    <property type="protein sequence ID" value="MBC1566825.1"/>
    <property type="molecule type" value="Genomic_DNA"/>
</dbReference>
<evidence type="ECO:0000313" key="11">
    <source>
        <dbReference type="EMBL" id="MBC1794282.1"/>
    </source>
</evidence>
<evidence type="ECO:0000256" key="3">
    <source>
        <dbReference type="ARBA" id="ARBA00023163"/>
    </source>
</evidence>
<dbReference type="CDD" id="cd00090">
    <property type="entry name" value="HTH_ARSR"/>
    <property type="match status" value="1"/>
</dbReference>
<dbReference type="InterPro" id="IPR000835">
    <property type="entry name" value="HTH_MarR-typ"/>
</dbReference>
<dbReference type="GO" id="GO:0003700">
    <property type="term" value="F:DNA-binding transcription factor activity"/>
    <property type="evidence" value="ECO:0007669"/>
    <property type="project" value="InterPro"/>
</dbReference>
<name>A0A099WFT7_9LIST</name>
<dbReference type="InterPro" id="IPR036390">
    <property type="entry name" value="WH_DNA-bd_sf"/>
</dbReference>
<evidence type="ECO:0000259" key="4">
    <source>
        <dbReference type="PROSITE" id="PS50995"/>
    </source>
</evidence>
<dbReference type="InterPro" id="IPR036388">
    <property type="entry name" value="WH-like_DNA-bd_sf"/>
</dbReference>
<dbReference type="PRINTS" id="PR00598">
    <property type="entry name" value="HTHMARR"/>
</dbReference>
<evidence type="ECO:0000313" key="22">
    <source>
        <dbReference type="Proteomes" id="UP000543379"/>
    </source>
</evidence>
<keyword evidence="16" id="KW-1185">Reference proteome</keyword>
<dbReference type="Proteomes" id="UP000529446">
    <property type="component" value="Unassembled WGS sequence"/>
</dbReference>
<evidence type="ECO:0000313" key="21">
    <source>
        <dbReference type="Proteomes" id="UP000541955"/>
    </source>
</evidence>
<evidence type="ECO:0000256" key="2">
    <source>
        <dbReference type="ARBA" id="ARBA00023125"/>
    </source>
</evidence>
<evidence type="ECO:0000313" key="14">
    <source>
        <dbReference type="EMBL" id="MBC2167926.1"/>
    </source>
</evidence>
<evidence type="ECO:0000313" key="12">
    <source>
        <dbReference type="EMBL" id="MBC2002793.1"/>
    </source>
</evidence>
<comment type="caution">
    <text evidence="5">The sequence shown here is derived from an EMBL/GenBank/DDBJ whole genome shotgun (WGS) entry which is preliminary data.</text>
</comment>
<evidence type="ECO:0000313" key="20">
    <source>
        <dbReference type="Proteomes" id="UP000539064"/>
    </source>
</evidence>
<organism evidence="5 16">
    <name type="scientific">Listeria booriae</name>
    <dbReference type="NCBI Taxonomy" id="1552123"/>
    <lineage>
        <taxon>Bacteria</taxon>
        <taxon>Bacillati</taxon>
        <taxon>Bacillota</taxon>
        <taxon>Bacilli</taxon>
        <taxon>Bacillales</taxon>
        <taxon>Listeriaceae</taxon>
        <taxon>Listeria</taxon>
    </lineage>
</organism>
<dbReference type="EMBL" id="JAAROL010000005">
    <property type="protein sequence ID" value="MBC1332969.1"/>
    <property type="molecule type" value="Genomic_DNA"/>
</dbReference>
<evidence type="ECO:0000313" key="13">
    <source>
        <dbReference type="EMBL" id="MBC2116062.1"/>
    </source>
</evidence>
<dbReference type="PROSITE" id="PS50995">
    <property type="entry name" value="HTH_MARR_2"/>
    <property type="match status" value="1"/>
</dbReference>
<dbReference type="EMBL" id="JAARZA010000003">
    <property type="protein sequence ID" value="MBC2240285.1"/>
    <property type="molecule type" value="Genomic_DNA"/>
</dbReference>
<dbReference type="EMBL" id="JAARVG010000012">
    <property type="protein sequence ID" value="MBC1794282.1"/>
    <property type="molecule type" value="Genomic_DNA"/>
</dbReference>
<dbReference type="RefSeq" id="WP_036084917.1">
    <property type="nucleotide sequence ID" value="NZ_CBCSHQ010000001.1"/>
</dbReference>
<dbReference type="GeneID" id="58716889"/>
<dbReference type="Proteomes" id="UP000532866">
    <property type="component" value="Unassembled WGS sequence"/>
</dbReference>
<evidence type="ECO:0000313" key="9">
    <source>
        <dbReference type="EMBL" id="MBC1566825.1"/>
    </source>
</evidence>
<reference evidence="17 18" key="2">
    <citation type="submission" date="2020-03" db="EMBL/GenBank/DDBJ databases">
        <title>Soil Listeria distribution.</title>
        <authorList>
            <person name="Liao J."/>
            <person name="Wiedmann M."/>
        </authorList>
    </citation>
    <scope>NUCLEOTIDE SEQUENCE [LARGE SCALE GENOMIC DNA]</scope>
    <source>
        <strain evidence="15 25">FSL L7-0149</strain>
        <strain evidence="14 17">FSL L7-0245</strain>
        <strain evidence="13 18">FSL L7-0360</strain>
        <strain evidence="12 23">FSL L7-0435</strain>
        <strain evidence="11 20">FSL L7-0978</strain>
        <strain evidence="10 24">FSL L7-1017</strain>
        <strain evidence="8 21">FSL L7-1387</strain>
        <strain evidence="9 26">FSL L7-1427</strain>
        <strain evidence="6 22">FSL L7-1816</strain>
        <strain evidence="7 19">FSL L7-1833</strain>
    </source>
</reference>
<dbReference type="Proteomes" id="UP000029844">
    <property type="component" value="Unassembled WGS sequence"/>
</dbReference>
<dbReference type="Pfam" id="PF01047">
    <property type="entry name" value="MarR"/>
    <property type="match status" value="1"/>
</dbReference>
<dbReference type="SMART" id="SM00347">
    <property type="entry name" value="HTH_MARR"/>
    <property type="match status" value="1"/>
</dbReference>
<dbReference type="Proteomes" id="UP000543379">
    <property type="component" value="Unassembled WGS sequence"/>
</dbReference>
<dbReference type="Proteomes" id="UP000519573">
    <property type="component" value="Unassembled WGS sequence"/>
</dbReference>
<dbReference type="STRING" id="1552123.EP57_05735"/>
<evidence type="ECO:0000313" key="16">
    <source>
        <dbReference type="Proteomes" id="UP000029844"/>
    </source>
</evidence>
<dbReference type="AlphaFoldDB" id="A0A099WFT7"/>
<dbReference type="OrthoDB" id="158803at2"/>
<keyword evidence="2" id="KW-0238">DNA-binding</keyword>
<dbReference type="EMBL" id="JNFA01000011">
    <property type="protein sequence ID" value="KGL42955.1"/>
    <property type="molecule type" value="Genomic_DNA"/>
</dbReference>
<evidence type="ECO:0000313" key="18">
    <source>
        <dbReference type="Proteomes" id="UP000529446"/>
    </source>
</evidence>
<evidence type="ECO:0000313" key="25">
    <source>
        <dbReference type="Proteomes" id="UP000553016"/>
    </source>
</evidence>
<feature type="domain" description="HTH marR-type" evidence="4">
    <location>
        <begin position="1"/>
        <end position="138"/>
    </location>
</feature>
<dbReference type="EMBL" id="JAARWW010000001">
    <property type="protein sequence ID" value="MBC2002793.1"/>
    <property type="molecule type" value="Genomic_DNA"/>
</dbReference>
<evidence type="ECO:0000313" key="10">
    <source>
        <dbReference type="EMBL" id="MBC1779402.1"/>
    </source>
</evidence>
<evidence type="ECO:0000313" key="23">
    <source>
        <dbReference type="Proteomes" id="UP000546806"/>
    </source>
</evidence>
<dbReference type="Proteomes" id="UP000546806">
    <property type="component" value="Unassembled WGS sequence"/>
</dbReference>
<evidence type="ECO:0000313" key="24">
    <source>
        <dbReference type="Proteomes" id="UP000547643"/>
    </source>
</evidence>
<evidence type="ECO:0000313" key="6">
    <source>
        <dbReference type="EMBL" id="MBC1317026.1"/>
    </source>
</evidence>
<keyword evidence="3" id="KW-0804">Transcription</keyword>
<evidence type="ECO:0000256" key="1">
    <source>
        <dbReference type="ARBA" id="ARBA00023015"/>
    </source>
</evidence>
<evidence type="ECO:0000313" key="5">
    <source>
        <dbReference type="EMBL" id="KGL42955.1"/>
    </source>
</evidence>
<dbReference type="EMBL" id="JAARXI010000003">
    <property type="protein sequence ID" value="MBC2116062.1"/>
    <property type="molecule type" value="Genomic_DNA"/>
</dbReference>
<dbReference type="EMBL" id="JAARYH010000008">
    <property type="protein sequence ID" value="MBC2167926.1"/>
    <property type="molecule type" value="Genomic_DNA"/>
</dbReference>
<keyword evidence="1" id="KW-0805">Transcription regulation</keyword>
<dbReference type="Proteomes" id="UP000541955">
    <property type="component" value="Unassembled WGS sequence"/>
</dbReference>
<dbReference type="PANTHER" id="PTHR42756">
    <property type="entry name" value="TRANSCRIPTIONAL REGULATOR, MARR"/>
    <property type="match status" value="1"/>
</dbReference>
<dbReference type="GO" id="GO:0003677">
    <property type="term" value="F:DNA binding"/>
    <property type="evidence" value="ECO:0007669"/>
    <property type="project" value="UniProtKB-KW"/>
</dbReference>
<dbReference type="EMBL" id="JAARUV010000003">
    <property type="protein sequence ID" value="MBC1779402.1"/>
    <property type="molecule type" value="Genomic_DNA"/>
</dbReference>